<gene>
    <name evidence="1" type="ORF">ACFSNC_23630</name>
</gene>
<comment type="caution">
    <text evidence="1">The sequence shown here is derived from an EMBL/GenBank/DDBJ whole genome shotgun (WGS) entry which is preliminary data.</text>
</comment>
<proteinExistence type="predicted"/>
<evidence type="ECO:0000313" key="1">
    <source>
        <dbReference type="EMBL" id="MFD2143409.1"/>
    </source>
</evidence>
<reference evidence="2" key="1">
    <citation type="journal article" date="2019" name="Int. J. Syst. Evol. Microbiol.">
        <title>The Global Catalogue of Microorganisms (GCM) 10K type strain sequencing project: providing services to taxonomists for standard genome sequencing and annotation.</title>
        <authorList>
            <consortium name="The Broad Institute Genomics Platform"/>
            <consortium name="The Broad Institute Genome Sequencing Center for Infectious Disease"/>
            <person name="Wu L."/>
            <person name="Ma J."/>
        </authorList>
    </citation>
    <scope>NUCLEOTIDE SEQUENCE [LARGE SCALE GENOMIC DNA]</scope>
    <source>
        <strain evidence="2">CCM 7435</strain>
    </source>
</reference>
<evidence type="ECO:0000313" key="2">
    <source>
        <dbReference type="Proteomes" id="UP001597299"/>
    </source>
</evidence>
<organism evidence="1 2">
    <name type="scientific">Ancylobacter oerskovii</name>
    <dbReference type="NCBI Taxonomy" id="459519"/>
    <lineage>
        <taxon>Bacteria</taxon>
        <taxon>Pseudomonadati</taxon>
        <taxon>Pseudomonadota</taxon>
        <taxon>Alphaproteobacteria</taxon>
        <taxon>Hyphomicrobiales</taxon>
        <taxon>Xanthobacteraceae</taxon>
        <taxon>Ancylobacter</taxon>
    </lineage>
</organism>
<dbReference type="RefSeq" id="WP_246549339.1">
    <property type="nucleotide sequence ID" value="NZ_JAHBGB010000044.1"/>
</dbReference>
<name>A0ABW4Z462_9HYPH</name>
<protein>
    <submittedName>
        <fullName evidence="1">Phage head-tail joining protein</fullName>
    </submittedName>
</protein>
<dbReference type="Proteomes" id="UP001597299">
    <property type="component" value="Unassembled WGS sequence"/>
</dbReference>
<sequence>MNQGLTTDLATLMMQQKELQAARASGVRRVEFRDRTVEYRSDAELAAAIRDLEARIAAAQGQPAVQVHIVTKNRGW</sequence>
<accession>A0ABW4Z462</accession>
<dbReference type="EMBL" id="JBHUHD010000001">
    <property type="protein sequence ID" value="MFD2143409.1"/>
    <property type="molecule type" value="Genomic_DNA"/>
</dbReference>
<keyword evidence="2" id="KW-1185">Reference proteome</keyword>
<dbReference type="NCBIfam" id="NF047331">
    <property type="entry name" value="phage_HTJ"/>
    <property type="match status" value="1"/>
</dbReference>